<dbReference type="EMBL" id="BANI01000035">
    <property type="protein sequence ID" value="GAN95671.1"/>
    <property type="molecule type" value="Genomic_DNA"/>
</dbReference>
<proteinExistence type="predicted"/>
<reference evidence="1 2" key="1">
    <citation type="submission" date="2012-11" db="EMBL/GenBank/DDBJ databases">
        <title>Whole genome sequence of Gluconacetobacter europaeus NBRC3261.</title>
        <authorList>
            <person name="Azuma Y."/>
            <person name="Higashiura N."/>
            <person name="Hirakawa H."/>
            <person name="Matsushita K."/>
        </authorList>
    </citation>
    <scope>NUCLEOTIDE SEQUENCE [LARGE SCALE GENOMIC DNA]</scope>
    <source>
        <strain evidence="1 2">NBRC 3261</strain>
    </source>
</reference>
<dbReference type="AlphaFoldDB" id="A0A0D6PYS1"/>
<comment type="caution">
    <text evidence="1">The sequence shown here is derived from an EMBL/GenBank/DDBJ whole genome shotgun (WGS) entry which is preliminary data.</text>
</comment>
<gene>
    <name evidence="1" type="ORF">Geu3261_0035_033</name>
</gene>
<organism evidence="1 2">
    <name type="scientific">Komagataeibacter europaeus NBRC 3261</name>
    <dbReference type="NCBI Taxonomy" id="1234669"/>
    <lineage>
        <taxon>Bacteria</taxon>
        <taxon>Pseudomonadati</taxon>
        <taxon>Pseudomonadota</taxon>
        <taxon>Alphaproteobacteria</taxon>
        <taxon>Acetobacterales</taxon>
        <taxon>Acetobacteraceae</taxon>
        <taxon>Komagataeibacter</taxon>
    </lineage>
</organism>
<protein>
    <submittedName>
        <fullName evidence="1">Uncharacterized protein</fullName>
    </submittedName>
</protein>
<dbReference type="Proteomes" id="UP000032675">
    <property type="component" value="Unassembled WGS sequence"/>
</dbReference>
<evidence type="ECO:0000313" key="2">
    <source>
        <dbReference type="Proteomes" id="UP000032675"/>
    </source>
</evidence>
<sequence length="59" mass="6571">MVINGPTFMDDGNWNLVSVMPAYNRHEQGGQGRKVIAIPKMGLDLRPVQGMYRARNVGL</sequence>
<evidence type="ECO:0000313" key="1">
    <source>
        <dbReference type="EMBL" id="GAN95671.1"/>
    </source>
</evidence>
<accession>A0A0D6PYS1</accession>
<name>A0A0D6PYS1_KOMEU</name>